<evidence type="ECO:0000313" key="13">
    <source>
        <dbReference type="EMBL" id="NSJ84638.1"/>
    </source>
</evidence>
<organism evidence="13 14">
    <name type="scientific">Blautia hansenii</name>
    <name type="common">Ruminococcus hansenii</name>
    <dbReference type="NCBI Taxonomy" id="1322"/>
    <lineage>
        <taxon>Bacteria</taxon>
        <taxon>Bacillati</taxon>
        <taxon>Bacillota</taxon>
        <taxon>Clostridia</taxon>
        <taxon>Lachnospirales</taxon>
        <taxon>Lachnospiraceae</taxon>
        <taxon>Blautia</taxon>
    </lineage>
</organism>
<dbReference type="EMBL" id="JAAITA010000001">
    <property type="protein sequence ID" value="NSJ84638.1"/>
    <property type="molecule type" value="Genomic_DNA"/>
</dbReference>
<dbReference type="Proteomes" id="UP000822142">
    <property type="component" value="Unassembled WGS sequence"/>
</dbReference>
<proteinExistence type="predicted"/>
<dbReference type="Gene3D" id="3.30.565.10">
    <property type="entry name" value="Histidine kinase-like ATPase, C-terminal domain"/>
    <property type="match status" value="1"/>
</dbReference>
<gene>
    <name evidence="13" type="ORF">G5A70_00225</name>
</gene>
<reference evidence="13 14" key="1">
    <citation type="journal article" date="2020" name="Cell Host Microbe">
        <title>Functional and Genomic Variation between Human-Derived Isolates of Lachnospiraceae Reveals Inter- and Intra-Species Diversity.</title>
        <authorList>
            <person name="Sorbara M.T."/>
            <person name="Littmann E.R."/>
            <person name="Fontana E."/>
            <person name="Moody T.U."/>
            <person name="Kohout C.E."/>
            <person name="Gjonbalaj M."/>
            <person name="Eaton V."/>
            <person name="Seok R."/>
            <person name="Leiner I.M."/>
            <person name="Pamer E.G."/>
        </authorList>
    </citation>
    <scope>NUCLEOTIDE SEQUENCE [LARGE SCALE GENOMIC DNA]</scope>
    <source>
        <strain evidence="13 14">MSK.15.26</strain>
    </source>
</reference>
<keyword evidence="5" id="KW-0808">Transferase</keyword>
<dbReference type="InterPro" id="IPR036890">
    <property type="entry name" value="HATPase_C_sf"/>
</dbReference>
<evidence type="ECO:0000256" key="3">
    <source>
        <dbReference type="ARBA" id="ARBA00012438"/>
    </source>
</evidence>
<dbReference type="RefSeq" id="WP_173747120.1">
    <property type="nucleotide sequence ID" value="NZ_JAAITA010000001.1"/>
</dbReference>
<dbReference type="PANTHER" id="PTHR45453">
    <property type="entry name" value="PHOSPHATE REGULON SENSOR PROTEIN PHOR"/>
    <property type="match status" value="1"/>
</dbReference>
<feature type="domain" description="Histidine kinase" evidence="12">
    <location>
        <begin position="118"/>
        <end position="325"/>
    </location>
</feature>
<dbReference type="SUPFAM" id="SSF55874">
    <property type="entry name" value="ATPase domain of HSP90 chaperone/DNA topoisomerase II/histidine kinase"/>
    <property type="match status" value="1"/>
</dbReference>
<evidence type="ECO:0000256" key="10">
    <source>
        <dbReference type="ARBA" id="ARBA00023136"/>
    </source>
</evidence>
<dbReference type="Pfam" id="PF02518">
    <property type="entry name" value="HATPase_c"/>
    <property type="match status" value="1"/>
</dbReference>
<dbReference type="PANTHER" id="PTHR45453:SF2">
    <property type="entry name" value="HISTIDINE KINASE"/>
    <property type="match status" value="1"/>
</dbReference>
<dbReference type="GO" id="GO:0016301">
    <property type="term" value="F:kinase activity"/>
    <property type="evidence" value="ECO:0007669"/>
    <property type="project" value="UniProtKB-KW"/>
</dbReference>
<feature type="transmembrane region" description="Helical" evidence="11">
    <location>
        <begin position="12"/>
        <end position="34"/>
    </location>
</feature>
<evidence type="ECO:0000256" key="9">
    <source>
        <dbReference type="ARBA" id="ARBA00023012"/>
    </source>
</evidence>
<keyword evidence="9" id="KW-0902">Two-component regulatory system</keyword>
<feature type="transmembrane region" description="Helical" evidence="11">
    <location>
        <begin position="40"/>
        <end position="56"/>
    </location>
</feature>
<dbReference type="InterPro" id="IPR003594">
    <property type="entry name" value="HATPase_dom"/>
</dbReference>
<comment type="subcellular location">
    <subcellularLocation>
        <location evidence="2">Cell membrane</location>
        <topology evidence="2">Multi-pass membrane protein</topology>
    </subcellularLocation>
</comment>
<evidence type="ECO:0000256" key="11">
    <source>
        <dbReference type="SAM" id="Phobius"/>
    </source>
</evidence>
<sequence>MKAYFCHRAEVFLMIGGLWGFVNGYLIFLCVPALQGEDILYLNLLLCFFGVCWLIRDYQKWRKLKNYFQNQEAFLAEEEKKILGEELYGYVCKIQEEQQKEAAEYTRRLGELSDYIARWSHEAKLPLTSLKLMNQRNQDTGLKRDMQDCIMRLEGLIHTVLTGSKLQQPQHDVRMEKLTLESVVKEAVKNQSYFLIQYQFELELDLQGISVYSDRRWLVYLLNQLVGNAVKYRKDEPKLSFRAKREEKGVIFTVEDKGIGISSEDLPYIFEKGYVGKILRKGDYHSTGMGLAFAKSIAQLLCISIEVSSREGEGTCFSLYFQDTSDHLLLP</sequence>
<comment type="caution">
    <text evidence="13">The sequence shown here is derived from an EMBL/GenBank/DDBJ whole genome shotgun (WGS) entry which is preliminary data.</text>
</comment>
<keyword evidence="7 13" id="KW-0418">Kinase</keyword>
<evidence type="ECO:0000256" key="1">
    <source>
        <dbReference type="ARBA" id="ARBA00000085"/>
    </source>
</evidence>
<evidence type="ECO:0000256" key="7">
    <source>
        <dbReference type="ARBA" id="ARBA00022777"/>
    </source>
</evidence>
<dbReference type="InterPro" id="IPR050351">
    <property type="entry name" value="BphY/WalK/GraS-like"/>
</dbReference>
<keyword evidence="4" id="KW-1003">Cell membrane</keyword>
<evidence type="ECO:0000256" key="2">
    <source>
        <dbReference type="ARBA" id="ARBA00004651"/>
    </source>
</evidence>
<evidence type="ECO:0000256" key="8">
    <source>
        <dbReference type="ARBA" id="ARBA00022989"/>
    </source>
</evidence>
<dbReference type="PRINTS" id="PR00344">
    <property type="entry name" value="BCTRLSENSOR"/>
</dbReference>
<keyword evidence="6 11" id="KW-0812">Transmembrane</keyword>
<evidence type="ECO:0000256" key="5">
    <source>
        <dbReference type="ARBA" id="ARBA00022679"/>
    </source>
</evidence>
<name>A0ABX2I5N7_BLAHA</name>
<protein>
    <recommendedName>
        <fullName evidence="3">histidine kinase</fullName>
        <ecNumber evidence="3">2.7.13.3</ecNumber>
    </recommendedName>
</protein>
<evidence type="ECO:0000256" key="4">
    <source>
        <dbReference type="ARBA" id="ARBA00022475"/>
    </source>
</evidence>
<keyword evidence="8 11" id="KW-1133">Transmembrane helix</keyword>
<keyword evidence="14" id="KW-1185">Reference proteome</keyword>
<dbReference type="InterPro" id="IPR004358">
    <property type="entry name" value="Sig_transdc_His_kin-like_C"/>
</dbReference>
<evidence type="ECO:0000256" key="6">
    <source>
        <dbReference type="ARBA" id="ARBA00022692"/>
    </source>
</evidence>
<dbReference type="InterPro" id="IPR005467">
    <property type="entry name" value="His_kinase_dom"/>
</dbReference>
<dbReference type="EC" id="2.7.13.3" evidence="3"/>
<dbReference type="PROSITE" id="PS50109">
    <property type="entry name" value="HIS_KIN"/>
    <property type="match status" value="1"/>
</dbReference>
<comment type="catalytic activity">
    <reaction evidence="1">
        <text>ATP + protein L-histidine = ADP + protein N-phospho-L-histidine.</text>
        <dbReference type="EC" id="2.7.13.3"/>
    </reaction>
</comment>
<dbReference type="SUPFAM" id="SSF47384">
    <property type="entry name" value="Homodimeric domain of signal transducing histidine kinase"/>
    <property type="match status" value="1"/>
</dbReference>
<accession>A0ABX2I5N7</accession>
<evidence type="ECO:0000313" key="14">
    <source>
        <dbReference type="Proteomes" id="UP000822142"/>
    </source>
</evidence>
<dbReference type="InterPro" id="IPR036097">
    <property type="entry name" value="HisK_dim/P_sf"/>
</dbReference>
<dbReference type="SMART" id="SM00387">
    <property type="entry name" value="HATPase_c"/>
    <property type="match status" value="1"/>
</dbReference>
<keyword evidence="10 11" id="KW-0472">Membrane</keyword>
<evidence type="ECO:0000259" key="12">
    <source>
        <dbReference type="PROSITE" id="PS50109"/>
    </source>
</evidence>